<dbReference type="SUPFAM" id="SSF52402">
    <property type="entry name" value="Adenine nucleotide alpha hydrolases-like"/>
    <property type="match status" value="1"/>
</dbReference>
<evidence type="ECO:0008006" key="3">
    <source>
        <dbReference type="Google" id="ProtNLM"/>
    </source>
</evidence>
<sequence length="626" mass="67397">MQLMLCWFAHGAVSDEAHSQRAARFTQALDGLVPASWTRHDLGGEDWGVTVLHPADQGAFRWPTVETAGPVTAVSLGIPVGVDADGGPAALAERLLAAEDVHRAVVPPFGLLALDTDRFSLQQDWLGMARVFTGTADGVTAYCTRPGLLATFLHGKPQPDLAGWTSYTVCGHFGGDLSPVAGTRQLRPGERATGRRLPGGGWHLDSELRYAVDDVVAEGLAGQGRPVAEQLDRAADALTRVAAGVPRLYADQITLGLSGGKDSRLIAATLVAADRLPRFLTYQDTAAEGRVAQQLVQLLRDRRGLDPEHVLRLAGAPAKVLNTGLRERARYLRDRYDHQFPSSYLTRPADSPLPPERMSPATYTGAAGELAVGYWYPAAAGPTVTPRQAGMGKLLAGAPAAAIAPAVFAAERDRIEGIFQHAEAMGVRGLHLLDYLYLVERMRRWSTSAYTTGMITPFLAPGFVATTFALTPEQKRERLLHTGIIARLVPEWADIPFVSLHTGRSTATRVWEGDGVAAVSDLLDTAGGTLAGLMHKPAVEKALRSLRLGGRPDARILQQFTSLAVAAEALEPETMLPATGSTYARVTARPAPFGPESAPVRLLRRIRHTRFGNRVWTTVRQQVRGH</sequence>
<protein>
    <recommendedName>
        <fullName evidence="3">Asparagine synthase (Glutamine-hydrolysing)</fullName>
    </recommendedName>
</protein>
<dbReference type="Proteomes" id="UP000630887">
    <property type="component" value="Unassembled WGS sequence"/>
</dbReference>
<accession>A0A8J3L6C5</accession>
<dbReference type="RefSeq" id="WP_203694999.1">
    <property type="nucleotide sequence ID" value="NZ_BAAALC010000014.1"/>
</dbReference>
<dbReference type="EMBL" id="BONI01000051">
    <property type="protein sequence ID" value="GIG08695.1"/>
    <property type="molecule type" value="Genomic_DNA"/>
</dbReference>
<gene>
    <name evidence="1" type="ORF">Cco03nite_53950</name>
</gene>
<reference evidence="1 2" key="1">
    <citation type="submission" date="2021-01" db="EMBL/GenBank/DDBJ databases">
        <title>Whole genome shotgun sequence of Catellatospora coxensis NBRC 107359.</title>
        <authorList>
            <person name="Komaki H."/>
            <person name="Tamura T."/>
        </authorList>
    </citation>
    <scope>NUCLEOTIDE SEQUENCE [LARGE SCALE GENOMIC DNA]</scope>
    <source>
        <strain evidence="1 2">NBRC 107359</strain>
    </source>
</reference>
<comment type="caution">
    <text evidence="1">The sequence shown here is derived from an EMBL/GenBank/DDBJ whole genome shotgun (WGS) entry which is preliminary data.</text>
</comment>
<name>A0A8J3L6C5_9ACTN</name>
<keyword evidence="2" id="KW-1185">Reference proteome</keyword>
<proteinExistence type="predicted"/>
<evidence type="ECO:0000313" key="1">
    <source>
        <dbReference type="EMBL" id="GIG08695.1"/>
    </source>
</evidence>
<evidence type="ECO:0000313" key="2">
    <source>
        <dbReference type="Proteomes" id="UP000630887"/>
    </source>
</evidence>
<dbReference type="AlphaFoldDB" id="A0A8J3L6C5"/>
<organism evidence="1 2">
    <name type="scientific">Catellatospora coxensis</name>
    <dbReference type="NCBI Taxonomy" id="310354"/>
    <lineage>
        <taxon>Bacteria</taxon>
        <taxon>Bacillati</taxon>
        <taxon>Actinomycetota</taxon>
        <taxon>Actinomycetes</taxon>
        <taxon>Micromonosporales</taxon>
        <taxon>Micromonosporaceae</taxon>
        <taxon>Catellatospora</taxon>
    </lineage>
</organism>